<dbReference type="EMBL" id="NNAY01002821">
    <property type="protein sequence ID" value="OXU20493.1"/>
    <property type="molecule type" value="Genomic_DNA"/>
</dbReference>
<sequence>DCDSTKPIAEHQCKCFDLRVSTSYARITDLLSYIILVRQMLIGRSLPRFVKFHTSLNRHRGFKKPENDPQTAFCTSNLLLYSCIRSASTRAISLYASLTECVQTVL</sequence>
<dbReference type="Proteomes" id="UP000215335">
    <property type="component" value="Unassembled WGS sequence"/>
</dbReference>
<gene>
    <name evidence="1" type="ORF">TSAR_004228</name>
</gene>
<evidence type="ECO:0000313" key="2">
    <source>
        <dbReference type="Proteomes" id="UP000215335"/>
    </source>
</evidence>
<keyword evidence="2" id="KW-1185">Reference proteome</keyword>
<evidence type="ECO:0000313" key="1">
    <source>
        <dbReference type="EMBL" id="OXU20493.1"/>
    </source>
</evidence>
<proteinExistence type="predicted"/>
<name>A0A232EQ65_9HYME</name>
<dbReference type="AlphaFoldDB" id="A0A232EQ65"/>
<organism evidence="1 2">
    <name type="scientific">Trichomalopsis sarcophagae</name>
    <dbReference type="NCBI Taxonomy" id="543379"/>
    <lineage>
        <taxon>Eukaryota</taxon>
        <taxon>Metazoa</taxon>
        <taxon>Ecdysozoa</taxon>
        <taxon>Arthropoda</taxon>
        <taxon>Hexapoda</taxon>
        <taxon>Insecta</taxon>
        <taxon>Pterygota</taxon>
        <taxon>Neoptera</taxon>
        <taxon>Endopterygota</taxon>
        <taxon>Hymenoptera</taxon>
        <taxon>Apocrita</taxon>
        <taxon>Proctotrupomorpha</taxon>
        <taxon>Chalcidoidea</taxon>
        <taxon>Pteromalidae</taxon>
        <taxon>Pteromalinae</taxon>
        <taxon>Trichomalopsis</taxon>
    </lineage>
</organism>
<reference evidence="1 2" key="1">
    <citation type="journal article" date="2017" name="Curr. Biol.">
        <title>The Evolution of Venom by Co-option of Single-Copy Genes.</title>
        <authorList>
            <person name="Martinson E.O."/>
            <person name="Mrinalini"/>
            <person name="Kelkar Y.D."/>
            <person name="Chang C.H."/>
            <person name="Werren J.H."/>
        </authorList>
    </citation>
    <scope>NUCLEOTIDE SEQUENCE [LARGE SCALE GENOMIC DNA]</scope>
    <source>
        <strain evidence="1 2">Alberta</strain>
        <tissue evidence="1">Whole body</tissue>
    </source>
</reference>
<feature type="non-terminal residue" evidence="1">
    <location>
        <position position="1"/>
    </location>
</feature>
<protein>
    <submittedName>
        <fullName evidence="1">Uncharacterized protein</fullName>
    </submittedName>
</protein>
<accession>A0A232EQ65</accession>
<comment type="caution">
    <text evidence="1">The sequence shown here is derived from an EMBL/GenBank/DDBJ whole genome shotgun (WGS) entry which is preliminary data.</text>
</comment>